<dbReference type="Gene3D" id="1.10.1740.10">
    <property type="match status" value="1"/>
</dbReference>
<evidence type="ECO:0000259" key="6">
    <source>
        <dbReference type="Pfam" id="PF08281"/>
    </source>
</evidence>
<protein>
    <submittedName>
        <fullName evidence="8">Sigma-70 family RNA polymerase sigma factor</fullName>
    </submittedName>
</protein>
<evidence type="ECO:0000256" key="5">
    <source>
        <dbReference type="SAM" id="MobiDB-lite"/>
    </source>
</evidence>
<dbReference type="Gene3D" id="1.10.10.10">
    <property type="entry name" value="Winged helix-like DNA-binding domain superfamily/Winged helix DNA-binding domain"/>
    <property type="match status" value="1"/>
</dbReference>
<dbReference type="InterPro" id="IPR013325">
    <property type="entry name" value="RNA_pol_sigma_r2"/>
</dbReference>
<dbReference type="InterPro" id="IPR053866">
    <property type="entry name" value="PhyR_sigma2"/>
</dbReference>
<evidence type="ECO:0000256" key="2">
    <source>
        <dbReference type="ARBA" id="ARBA00023015"/>
    </source>
</evidence>
<accession>A0ABP8KWD3</accession>
<evidence type="ECO:0000256" key="3">
    <source>
        <dbReference type="ARBA" id="ARBA00023082"/>
    </source>
</evidence>
<dbReference type="InterPro" id="IPR014284">
    <property type="entry name" value="RNA_pol_sigma-70_dom"/>
</dbReference>
<keyword evidence="2" id="KW-0805">Transcription regulation</keyword>
<dbReference type="SUPFAM" id="SSF88659">
    <property type="entry name" value="Sigma3 and sigma4 domains of RNA polymerase sigma factors"/>
    <property type="match status" value="1"/>
</dbReference>
<dbReference type="InterPro" id="IPR013249">
    <property type="entry name" value="RNA_pol_sigma70_r4_t2"/>
</dbReference>
<feature type="domain" description="PhyR sigma2" evidence="7">
    <location>
        <begin position="7"/>
        <end position="60"/>
    </location>
</feature>
<dbReference type="NCBIfam" id="TIGR02937">
    <property type="entry name" value="sigma70-ECF"/>
    <property type="match status" value="1"/>
</dbReference>
<evidence type="ECO:0000313" key="8">
    <source>
        <dbReference type="EMBL" id="GAA4417878.1"/>
    </source>
</evidence>
<gene>
    <name evidence="8" type="ORF">GCM10023090_02130</name>
</gene>
<dbReference type="InterPro" id="IPR036388">
    <property type="entry name" value="WH-like_DNA-bd_sf"/>
</dbReference>
<evidence type="ECO:0000256" key="1">
    <source>
        <dbReference type="ARBA" id="ARBA00010641"/>
    </source>
</evidence>
<sequence length="185" mass="20629">MDSIQLSDHLPGLRRYARLLTGNAWAADDLVQDTLERACRKWLLWRTGTDLRAWLFTLMHRIYLNQQRGHPGPNAWVDLDPQDLPLAATEQPTDLTLDLERGLQRLPPEQRAVLLLVTVEDMPYAEAAAVLGIPVGTVMSRLARARERLRGFMDNTAGTDAPLAPTPPAGVSPASAARPRLRRLK</sequence>
<evidence type="ECO:0000256" key="4">
    <source>
        <dbReference type="ARBA" id="ARBA00023163"/>
    </source>
</evidence>
<organism evidence="8 9">
    <name type="scientific">Acidovorax lacteus</name>
    <dbReference type="NCBI Taxonomy" id="1924988"/>
    <lineage>
        <taxon>Bacteria</taxon>
        <taxon>Pseudomonadati</taxon>
        <taxon>Pseudomonadota</taxon>
        <taxon>Betaproteobacteria</taxon>
        <taxon>Burkholderiales</taxon>
        <taxon>Comamonadaceae</taxon>
        <taxon>Acidovorax</taxon>
    </lineage>
</organism>
<feature type="domain" description="RNA polymerase sigma factor 70 region 4 type 2" evidence="6">
    <location>
        <begin position="98"/>
        <end position="149"/>
    </location>
</feature>
<comment type="similarity">
    <text evidence="1">Belongs to the sigma-70 factor family. ECF subfamily.</text>
</comment>
<evidence type="ECO:0000313" key="9">
    <source>
        <dbReference type="Proteomes" id="UP001501788"/>
    </source>
</evidence>
<dbReference type="PANTHER" id="PTHR43133">
    <property type="entry name" value="RNA POLYMERASE ECF-TYPE SIGMA FACTO"/>
    <property type="match status" value="1"/>
</dbReference>
<dbReference type="SUPFAM" id="SSF88946">
    <property type="entry name" value="Sigma2 domain of RNA polymerase sigma factors"/>
    <property type="match status" value="1"/>
</dbReference>
<proteinExistence type="inferred from homology"/>
<dbReference type="Pfam" id="PF08281">
    <property type="entry name" value="Sigma70_r4_2"/>
    <property type="match status" value="1"/>
</dbReference>
<keyword evidence="3" id="KW-0731">Sigma factor</keyword>
<dbReference type="PANTHER" id="PTHR43133:SF25">
    <property type="entry name" value="RNA POLYMERASE SIGMA FACTOR RFAY-RELATED"/>
    <property type="match status" value="1"/>
</dbReference>
<feature type="region of interest" description="Disordered" evidence="5">
    <location>
        <begin position="155"/>
        <end position="185"/>
    </location>
</feature>
<evidence type="ECO:0000259" key="7">
    <source>
        <dbReference type="Pfam" id="PF22029"/>
    </source>
</evidence>
<dbReference type="CDD" id="cd06171">
    <property type="entry name" value="Sigma70_r4"/>
    <property type="match status" value="1"/>
</dbReference>
<keyword evidence="9" id="KW-1185">Reference proteome</keyword>
<dbReference type="EMBL" id="BAABEX010000002">
    <property type="protein sequence ID" value="GAA4417878.1"/>
    <property type="molecule type" value="Genomic_DNA"/>
</dbReference>
<dbReference type="RefSeq" id="WP_345060360.1">
    <property type="nucleotide sequence ID" value="NZ_BAABEX010000002.1"/>
</dbReference>
<reference evidence="9" key="1">
    <citation type="journal article" date="2019" name="Int. J. Syst. Evol. Microbiol.">
        <title>The Global Catalogue of Microorganisms (GCM) 10K type strain sequencing project: providing services to taxonomists for standard genome sequencing and annotation.</title>
        <authorList>
            <consortium name="The Broad Institute Genomics Platform"/>
            <consortium name="The Broad Institute Genome Sequencing Center for Infectious Disease"/>
            <person name="Wu L."/>
            <person name="Ma J."/>
        </authorList>
    </citation>
    <scope>NUCLEOTIDE SEQUENCE [LARGE SCALE GENOMIC DNA]</scope>
    <source>
        <strain evidence="9">JCM 31890</strain>
    </source>
</reference>
<keyword evidence="4" id="KW-0804">Transcription</keyword>
<dbReference type="InterPro" id="IPR013324">
    <property type="entry name" value="RNA_pol_sigma_r3/r4-like"/>
</dbReference>
<dbReference type="Proteomes" id="UP001501788">
    <property type="component" value="Unassembled WGS sequence"/>
</dbReference>
<dbReference type="Pfam" id="PF22029">
    <property type="entry name" value="PhyR_sigma2"/>
    <property type="match status" value="1"/>
</dbReference>
<comment type="caution">
    <text evidence="8">The sequence shown here is derived from an EMBL/GenBank/DDBJ whole genome shotgun (WGS) entry which is preliminary data.</text>
</comment>
<dbReference type="InterPro" id="IPR039425">
    <property type="entry name" value="RNA_pol_sigma-70-like"/>
</dbReference>
<name>A0ABP8KWD3_9BURK</name>